<feature type="compositionally biased region" description="Low complexity" evidence="1">
    <location>
        <begin position="430"/>
        <end position="449"/>
    </location>
</feature>
<gene>
    <name evidence="2" type="ORF">AWC22_05715</name>
</gene>
<feature type="compositionally biased region" description="Gly residues" evidence="1">
    <location>
        <begin position="457"/>
        <end position="476"/>
    </location>
</feature>
<dbReference type="InterPro" id="IPR038332">
    <property type="entry name" value="PPE_sf"/>
</dbReference>
<evidence type="ECO:0000256" key="1">
    <source>
        <dbReference type="SAM" id="MobiDB-lite"/>
    </source>
</evidence>
<feature type="region of interest" description="Disordered" evidence="1">
    <location>
        <begin position="13"/>
        <end position="38"/>
    </location>
</feature>
<feature type="compositionally biased region" description="Low complexity" evidence="1">
    <location>
        <begin position="412"/>
        <end position="422"/>
    </location>
</feature>
<feature type="compositionally biased region" description="Low complexity" evidence="1">
    <location>
        <begin position="481"/>
        <end position="520"/>
    </location>
</feature>
<comment type="caution">
    <text evidence="2">The sequence shown here is derived from an EMBL/GenBank/DDBJ whole genome shotgun (WGS) entry which is preliminary data.</text>
</comment>
<protein>
    <recommendedName>
        <fullName evidence="4">PPE family domain-containing protein</fullName>
    </recommendedName>
</protein>
<feature type="compositionally biased region" description="Polar residues" evidence="1">
    <location>
        <begin position="309"/>
        <end position="320"/>
    </location>
</feature>
<evidence type="ECO:0000313" key="2">
    <source>
        <dbReference type="EMBL" id="ORW60212.1"/>
    </source>
</evidence>
<proteinExistence type="predicted"/>
<feature type="region of interest" description="Disordered" evidence="1">
    <location>
        <begin position="412"/>
        <end position="568"/>
    </location>
</feature>
<dbReference type="Gene3D" id="1.20.1260.20">
    <property type="entry name" value="PPE superfamily"/>
    <property type="match status" value="1"/>
</dbReference>
<evidence type="ECO:0008006" key="4">
    <source>
        <dbReference type="Google" id="ProtNLM"/>
    </source>
</evidence>
<feature type="compositionally biased region" description="Basic and acidic residues" evidence="1">
    <location>
        <begin position="555"/>
        <end position="568"/>
    </location>
</feature>
<keyword evidence="3" id="KW-1185">Reference proteome</keyword>
<dbReference type="EMBL" id="LQPQ01000234">
    <property type="protein sequence ID" value="ORW60212.1"/>
    <property type="molecule type" value="Genomic_DNA"/>
</dbReference>
<dbReference type="Proteomes" id="UP000193087">
    <property type="component" value="Unassembled WGS sequence"/>
</dbReference>
<reference evidence="2 3" key="1">
    <citation type="submission" date="2016-01" db="EMBL/GenBank/DDBJ databases">
        <title>The new phylogeny of the genus Mycobacterium.</title>
        <authorList>
            <person name="Tarcisio F."/>
            <person name="Conor M."/>
            <person name="Antonella G."/>
            <person name="Elisabetta G."/>
            <person name="Giulia F.S."/>
            <person name="Sara T."/>
            <person name="Anna F."/>
            <person name="Clotilde B."/>
            <person name="Roberto B."/>
            <person name="Veronica D.S."/>
            <person name="Fabio R."/>
            <person name="Monica P."/>
            <person name="Olivier J."/>
            <person name="Enrico T."/>
            <person name="Nicola S."/>
        </authorList>
    </citation>
    <scope>NUCLEOTIDE SEQUENCE [LARGE SCALE GENOMIC DNA]</scope>
    <source>
        <strain evidence="2 3">DSM 45176</strain>
    </source>
</reference>
<organism evidence="2 3">
    <name type="scientific">Mycobacterium riyadhense</name>
    <dbReference type="NCBI Taxonomy" id="486698"/>
    <lineage>
        <taxon>Bacteria</taxon>
        <taxon>Bacillati</taxon>
        <taxon>Actinomycetota</taxon>
        <taxon>Actinomycetes</taxon>
        <taxon>Mycobacteriales</taxon>
        <taxon>Mycobacteriaceae</taxon>
        <taxon>Mycobacterium</taxon>
    </lineage>
</organism>
<evidence type="ECO:0000313" key="3">
    <source>
        <dbReference type="Proteomes" id="UP000193087"/>
    </source>
</evidence>
<accession>A0A1X2B9D8</accession>
<name>A0A1X2B9D8_9MYCO</name>
<dbReference type="AlphaFoldDB" id="A0A1X2B9D8"/>
<sequence length="568" mass="56605">MLMAQVSVDTDGLHSAGTGLANTAGPGGGAPRCDPAATDPVSVSVAETLTQWSQVLWTLMEHAGQQREAGGMSLARTADYLGALDDAGASRIASVLGSSRSTATPESLPPATPGAVPAPTLPHIPQIPSPPPMTGEQVAALVHAQPDPARLREFANQWRTQIAPRILSAADHTRRYGNSVAQAWDSGTAPASDNLLQHADWLESSLHSSALQLAQAAEQAAGHADTIIQNTPTPQEFHDIHARLQTAVKHYQVSGDPTEAIALTQHLREKRTTAVAGYQTYAAAVPNTTGAAANPPVPAPPIVHGTGPGDSSETNANQLNPGAHGDHAGDGNDAGKGAGDDTQRPSTADIGPPLGQSGTPPIAPAQQQPVTTSPATAGAPVMASIAGEVVGAGLGTAGQLANSMHGVSGSPLSALSGLSSPSGLGGMPHMGGPQAPSGGDGSGADSMPDLENDHDYGSGGTTPAGGGGGGDGGGGAPVSPPVSGTVSAANPAVGPPVGTSPSGGVPTAAGGSGMIAPPMMGGMGRGNEDERKAAEKRRVVLRPVVNSEPVFGAAERQRSAQRRGKEER</sequence>
<feature type="compositionally biased region" description="Polar residues" evidence="1">
    <location>
        <begin position="365"/>
        <end position="375"/>
    </location>
</feature>
<feature type="compositionally biased region" description="Basic and acidic residues" evidence="1">
    <location>
        <begin position="526"/>
        <end position="538"/>
    </location>
</feature>
<dbReference type="STRING" id="486698.AWC22_05715"/>
<feature type="region of interest" description="Disordered" evidence="1">
    <location>
        <begin position="288"/>
        <end position="376"/>
    </location>
</feature>